<dbReference type="PANTHER" id="PTHR31308:SF3">
    <property type="entry name" value="ENDOGLYCOCERAMIDASE"/>
    <property type="match status" value="1"/>
</dbReference>
<reference evidence="8" key="1">
    <citation type="submission" date="2019-05" db="EMBL/GenBank/DDBJ databases">
        <title>Annotation for the trematode Fasciolopsis buski.</title>
        <authorList>
            <person name="Choi Y.-J."/>
        </authorList>
    </citation>
    <scope>NUCLEOTIDE SEQUENCE</scope>
    <source>
        <strain evidence="8">HT</strain>
        <tissue evidence="8">Whole worm</tissue>
    </source>
</reference>
<keyword evidence="5" id="KW-0732">Signal</keyword>
<feature type="signal peptide" evidence="5">
    <location>
        <begin position="1"/>
        <end position="21"/>
    </location>
</feature>
<evidence type="ECO:0000259" key="6">
    <source>
        <dbReference type="Pfam" id="PF00150"/>
    </source>
</evidence>
<dbReference type="SUPFAM" id="SSF51445">
    <property type="entry name" value="(Trans)glycosidases"/>
    <property type="match status" value="1"/>
</dbReference>
<evidence type="ECO:0000256" key="3">
    <source>
        <dbReference type="ARBA" id="ARBA00023295"/>
    </source>
</evidence>
<dbReference type="Pfam" id="PF00150">
    <property type="entry name" value="Cellulase"/>
    <property type="match status" value="1"/>
</dbReference>
<comment type="caution">
    <text evidence="8">The sequence shown here is derived from an EMBL/GenBank/DDBJ whole genome shotgun (WGS) entry which is preliminary data.</text>
</comment>
<dbReference type="Gene3D" id="3.20.20.80">
    <property type="entry name" value="Glycosidases"/>
    <property type="match status" value="1"/>
</dbReference>
<keyword evidence="9" id="KW-1185">Reference proteome</keyword>
<dbReference type="Proteomes" id="UP000728185">
    <property type="component" value="Unassembled WGS sequence"/>
</dbReference>
<keyword evidence="2 4" id="KW-0378">Hydrolase</keyword>
<dbReference type="GO" id="GO:1901136">
    <property type="term" value="P:carbohydrate derivative catabolic process"/>
    <property type="evidence" value="ECO:0007669"/>
    <property type="project" value="UniProtKB-ARBA"/>
</dbReference>
<organism evidence="8 9">
    <name type="scientific">Fasciolopsis buskii</name>
    <dbReference type="NCBI Taxonomy" id="27845"/>
    <lineage>
        <taxon>Eukaryota</taxon>
        <taxon>Metazoa</taxon>
        <taxon>Spiralia</taxon>
        <taxon>Lophotrochozoa</taxon>
        <taxon>Platyhelminthes</taxon>
        <taxon>Trematoda</taxon>
        <taxon>Digenea</taxon>
        <taxon>Plagiorchiida</taxon>
        <taxon>Echinostomata</taxon>
        <taxon>Echinostomatoidea</taxon>
        <taxon>Fasciolidae</taxon>
        <taxon>Fasciolopsis</taxon>
    </lineage>
</organism>
<evidence type="ECO:0000313" key="8">
    <source>
        <dbReference type="EMBL" id="KAA0190769.1"/>
    </source>
</evidence>
<accession>A0A8E0RU08</accession>
<dbReference type="InterPro" id="IPR041036">
    <property type="entry name" value="GH5_C"/>
</dbReference>
<gene>
    <name evidence="8" type="ORF">FBUS_01478</name>
</gene>
<evidence type="ECO:0000259" key="7">
    <source>
        <dbReference type="Pfam" id="PF18564"/>
    </source>
</evidence>
<evidence type="ECO:0000256" key="1">
    <source>
        <dbReference type="ARBA" id="ARBA00005641"/>
    </source>
</evidence>
<evidence type="ECO:0000313" key="9">
    <source>
        <dbReference type="Proteomes" id="UP000728185"/>
    </source>
</evidence>
<dbReference type="EMBL" id="LUCM01006787">
    <property type="protein sequence ID" value="KAA0190769.1"/>
    <property type="molecule type" value="Genomic_DNA"/>
</dbReference>
<dbReference type="AlphaFoldDB" id="A0A8E0RU08"/>
<dbReference type="Pfam" id="PF18564">
    <property type="entry name" value="Glyco_hydro_5_C"/>
    <property type="match status" value="1"/>
</dbReference>
<dbReference type="GO" id="GO:0004553">
    <property type="term" value="F:hydrolase activity, hydrolyzing O-glycosyl compounds"/>
    <property type="evidence" value="ECO:0007669"/>
    <property type="project" value="InterPro"/>
</dbReference>
<dbReference type="PANTHER" id="PTHR31308">
    <property type="match status" value="1"/>
</dbReference>
<keyword evidence="3 4" id="KW-0326">Glycosidase</keyword>
<dbReference type="InterPro" id="IPR052066">
    <property type="entry name" value="Glycosphingolipid_Hydrolases"/>
</dbReference>
<dbReference type="InterPro" id="IPR013780">
    <property type="entry name" value="Glyco_hydro_b"/>
</dbReference>
<feature type="domain" description="Glycoside hydrolase family 5" evidence="6">
    <location>
        <begin position="34"/>
        <end position="387"/>
    </location>
</feature>
<protein>
    <submittedName>
        <fullName evidence="8">Glycoside hydrolase subgroup catalytic core</fullName>
    </submittedName>
</protein>
<evidence type="ECO:0000256" key="5">
    <source>
        <dbReference type="SAM" id="SignalP"/>
    </source>
</evidence>
<evidence type="ECO:0000256" key="4">
    <source>
        <dbReference type="RuleBase" id="RU361153"/>
    </source>
</evidence>
<name>A0A8E0RU08_9TREM</name>
<dbReference type="Gene3D" id="2.60.40.1180">
    <property type="entry name" value="Golgi alpha-mannosidase II"/>
    <property type="match status" value="1"/>
</dbReference>
<feature type="domain" description="Glycoside hydrolase family 5 C-terminal" evidence="7">
    <location>
        <begin position="406"/>
        <end position="495"/>
    </location>
</feature>
<dbReference type="GO" id="GO:0016042">
    <property type="term" value="P:lipid catabolic process"/>
    <property type="evidence" value="ECO:0007669"/>
    <property type="project" value="UniProtKB-ARBA"/>
</dbReference>
<comment type="similarity">
    <text evidence="1 4">Belongs to the glycosyl hydrolase 5 (cellulase A) family.</text>
</comment>
<dbReference type="GO" id="GO:0000272">
    <property type="term" value="P:polysaccharide catabolic process"/>
    <property type="evidence" value="ECO:0007669"/>
    <property type="project" value="InterPro"/>
</dbReference>
<evidence type="ECO:0000256" key="2">
    <source>
        <dbReference type="ARBA" id="ARBA00022801"/>
    </source>
</evidence>
<sequence length="500" mass="57150">MQGTVVAIVFLCCLSTPATQALDKVRLNKDGQFVDAKGQILLFHGFNSVQKGPPWYDIQMKNRTQLKMFHSWGVNVVRLGIMWSGLVPKKGEINEEYIKHMKEIVESCQDFGIYVLLDLHQDVLSSRFGSYDGIPTWLIDELPKPPASHAYPWPFSKPPGQWFENYLTYACVNCAEQLYTNVSGVWEHWGQFWEVVAQRFGKYSNVIGYELINEPPMSNFYENPQKLLPGYVGSHHLLPTYDYLVDRIRAVDSDTLIFYEPLTYGVFLPDSILDTGTGFNRVPGLLTDHKATEKSVLSYHYYCWLLQTADPTRAMHWWEQITCDHGLMPGVFSNSRRSIERTGGGRFLTEFGLCGPDGNPRSINTVECDTLMIKADEEFQSWTYWDGNFLDRLGNPIETQIQFFIRPYPVTTRGEPLHLRFDPKTGEFHYSFNLDTTGLSVGQIVAELFVPNNVQYKNGPLVRVTPPSIKSVMEQDRLRLSIESLLPEGKIKVTVQISRA</sequence>
<dbReference type="InterPro" id="IPR017853">
    <property type="entry name" value="GH"/>
</dbReference>
<dbReference type="OrthoDB" id="1887033at2759"/>
<dbReference type="InterPro" id="IPR001547">
    <property type="entry name" value="Glyco_hydro_5"/>
</dbReference>
<feature type="chain" id="PRO_5034301099" evidence="5">
    <location>
        <begin position="22"/>
        <end position="500"/>
    </location>
</feature>
<proteinExistence type="inferred from homology"/>